<dbReference type="GO" id="GO:0003700">
    <property type="term" value="F:DNA-binding transcription factor activity"/>
    <property type="evidence" value="ECO:0007669"/>
    <property type="project" value="InterPro"/>
</dbReference>
<dbReference type="FunFam" id="3.40.190.290:FF:000001">
    <property type="entry name" value="Transcriptional regulator, LysR family"/>
    <property type="match status" value="1"/>
</dbReference>
<dbReference type="EMBL" id="RYZR01000003">
    <property type="protein sequence ID" value="RUL65838.1"/>
    <property type="molecule type" value="Genomic_DNA"/>
</dbReference>
<accession>A0A3S0S4N6</accession>
<dbReference type="InterPro" id="IPR058163">
    <property type="entry name" value="LysR-type_TF_proteobact-type"/>
</dbReference>
<comment type="caution">
    <text evidence="6">The sequence shown here is derived from an EMBL/GenBank/DDBJ whole genome shotgun (WGS) entry which is preliminary data.</text>
</comment>
<evidence type="ECO:0000256" key="3">
    <source>
        <dbReference type="ARBA" id="ARBA00023125"/>
    </source>
</evidence>
<dbReference type="Pfam" id="PF00126">
    <property type="entry name" value="HTH_1"/>
    <property type="match status" value="1"/>
</dbReference>
<evidence type="ECO:0000256" key="2">
    <source>
        <dbReference type="ARBA" id="ARBA00023015"/>
    </source>
</evidence>
<dbReference type="GO" id="GO:0006351">
    <property type="term" value="P:DNA-templated transcription"/>
    <property type="evidence" value="ECO:0007669"/>
    <property type="project" value="TreeGrafter"/>
</dbReference>
<keyword evidence="3" id="KW-0238">DNA-binding</keyword>
<dbReference type="Proteomes" id="UP000267077">
    <property type="component" value="Unassembled WGS sequence"/>
</dbReference>
<evidence type="ECO:0000256" key="1">
    <source>
        <dbReference type="ARBA" id="ARBA00009437"/>
    </source>
</evidence>
<evidence type="ECO:0000256" key="4">
    <source>
        <dbReference type="ARBA" id="ARBA00023163"/>
    </source>
</evidence>
<comment type="similarity">
    <text evidence="1">Belongs to the LysR transcriptional regulatory family.</text>
</comment>
<dbReference type="PANTHER" id="PTHR30537:SF5">
    <property type="entry name" value="HTH-TYPE TRANSCRIPTIONAL ACTIVATOR TTDR-RELATED"/>
    <property type="match status" value="1"/>
</dbReference>
<dbReference type="PROSITE" id="PS50931">
    <property type="entry name" value="HTH_LYSR"/>
    <property type="match status" value="1"/>
</dbReference>
<dbReference type="Gene3D" id="3.40.190.290">
    <property type="match status" value="1"/>
</dbReference>
<dbReference type="SUPFAM" id="SSF53850">
    <property type="entry name" value="Periplasmic binding protein-like II"/>
    <property type="match status" value="1"/>
</dbReference>
<dbReference type="GO" id="GO:0043565">
    <property type="term" value="F:sequence-specific DNA binding"/>
    <property type="evidence" value="ECO:0007669"/>
    <property type="project" value="TreeGrafter"/>
</dbReference>
<evidence type="ECO:0000259" key="5">
    <source>
        <dbReference type="PROSITE" id="PS50931"/>
    </source>
</evidence>
<dbReference type="FunFam" id="1.10.10.10:FF:000001">
    <property type="entry name" value="LysR family transcriptional regulator"/>
    <property type="match status" value="1"/>
</dbReference>
<reference evidence="6 7" key="1">
    <citation type="submission" date="2018-12" db="EMBL/GenBank/DDBJ databases">
        <title>Dyella dinghuensis sp. nov. DHOA06 and Dyella choica sp. nov. 4M-K27, isolated from forest soil.</title>
        <authorList>
            <person name="Qiu L.-H."/>
            <person name="Gao Z.-H."/>
        </authorList>
    </citation>
    <scope>NUCLEOTIDE SEQUENCE [LARGE SCALE GENOMIC DNA]</scope>
    <source>
        <strain evidence="6 7">DHOA06</strain>
    </source>
</reference>
<dbReference type="OrthoDB" id="9810065at2"/>
<dbReference type="InterPro" id="IPR036390">
    <property type="entry name" value="WH_DNA-bd_sf"/>
</dbReference>
<dbReference type="InterPro" id="IPR036388">
    <property type="entry name" value="WH-like_DNA-bd_sf"/>
</dbReference>
<dbReference type="PANTHER" id="PTHR30537">
    <property type="entry name" value="HTH-TYPE TRANSCRIPTIONAL REGULATOR"/>
    <property type="match status" value="1"/>
</dbReference>
<dbReference type="Gene3D" id="1.10.10.10">
    <property type="entry name" value="Winged helix-like DNA-binding domain superfamily/Winged helix DNA-binding domain"/>
    <property type="match status" value="1"/>
</dbReference>
<feature type="domain" description="HTH lysR-type" evidence="5">
    <location>
        <begin position="1"/>
        <end position="59"/>
    </location>
</feature>
<proteinExistence type="inferred from homology"/>
<dbReference type="AlphaFoldDB" id="A0A3S0S4N6"/>
<name>A0A3S0S4N6_9GAMM</name>
<evidence type="ECO:0000313" key="7">
    <source>
        <dbReference type="Proteomes" id="UP000267077"/>
    </source>
</evidence>
<dbReference type="RefSeq" id="WP_126672470.1">
    <property type="nucleotide sequence ID" value="NZ_RYZR01000003.1"/>
</dbReference>
<evidence type="ECO:0000313" key="6">
    <source>
        <dbReference type="EMBL" id="RUL65838.1"/>
    </source>
</evidence>
<gene>
    <name evidence="6" type="ORF">EKH79_03765</name>
</gene>
<keyword evidence="2" id="KW-0805">Transcription regulation</keyword>
<dbReference type="SUPFAM" id="SSF46785">
    <property type="entry name" value="Winged helix' DNA-binding domain"/>
    <property type="match status" value="1"/>
</dbReference>
<organism evidence="6 7">
    <name type="scientific">Dyella dinghuensis</name>
    <dbReference type="NCBI Taxonomy" id="1920169"/>
    <lineage>
        <taxon>Bacteria</taxon>
        <taxon>Pseudomonadati</taxon>
        <taxon>Pseudomonadota</taxon>
        <taxon>Gammaproteobacteria</taxon>
        <taxon>Lysobacterales</taxon>
        <taxon>Rhodanobacteraceae</taxon>
        <taxon>Dyella</taxon>
    </lineage>
</organism>
<dbReference type="InterPro" id="IPR005119">
    <property type="entry name" value="LysR_subst-bd"/>
</dbReference>
<dbReference type="Pfam" id="PF03466">
    <property type="entry name" value="LysR_substrate"/>
    <property type="match status" value="1"/>
</dbReference>
<sequence length="304" mass="33444">MNRLEAMRILVAAVDAGSLSAASRQLRIPLATVSRRVSDLEEHLGVRLLLRGTRKLTPTDAGRDYVASCRRILEDLVEAERTATGEYRAPQGELIISAPLVVGRHHVVPVLVEFLQAYPKIRARIQLSDRVSNLLEEHVDAAVRLGKLPDSDIIATRIALISRVLCASPVYLASHGVPKEPNDLVSHECITYEGYSAADRWEFRSGQTSQWIQVASRLTVNSAEAAVIAAIADAGIARALSDQVAEPLKSGALVRLLEAFEPPPMPVSLVYPMQRHVPLKLRAFLDFATPRLRQRLGYESPKNS</sequence>
<protein>
    <submittedName>
        <fullName evidence="6">LysR family transcriptional regulator</fullName>
    </submittedName>
</protein>
<dbReference type="InterPro" id="IPR000847">
    <property type="entry name" value="LysR_HTH_N"/>
</dbReference>
<keyword evidence="4" id="KW-0804">Transcription</keyword>
<keyword evidence="7" id="KW-1185">Reference proteome</keyword>